<gene>
    <name evidence="3" type="ORF">HMI49_19955</name>
</gene>
<keyword evidence="4" id="KW-1185">Reference proteome</keyword>
<keyword evidence="2" id="KW-0456">Lyase</keyword>
<dbReference type="GO" id="GO:0016829">
    <property type="term" value="F:lyase activity"/>
    <property type="evidence" value="ECO:0007669"/>
    <property type="project" value="UniProtKB-KW"/>
</dbReference>
<keyword evidence="3" id="KW-0413">Isomerase</keyword>
<protein>
    <submittedName>
        <fullName evidence="3">Enoyl-CoA hydratase/isomerase family protein</fullName>
    </submittedName>
</protein>
<dbReference type="InterPro" id="IPR001753">
    <property type="entry name" value="Enoyl-CoA_hydra/iso"/>
</dbReference>
<proteinExistence type="predicted"/>
<dbReference type="AlphaFoldDB" id="A0A7Y4NTN8"/>
<dbReference type="EMBL" id="JABFJV010000112">
    <property type="protein sequence ID" value="NOK35483.1"/>
    <property type="molecule type" value="Genomic_DNA"/>
</dbReference>
<dbReference type="InterPro" id="IPR029045">
    <property type="entry name" value="ClpP/crotonase-like_dom_sf"/>
</dbReference>
<evidence type="ECO:0000256" key="2">
    <source>
        <dbReference type="ARBA" id="ARBA00023239"/>
    </source>
</evidence>
<dbReference type="Gene3D" id="1.20.5.1610">
    <property type="match status" value="1"/>
</dbReference>
<dbReference type="SUPFAM" id="SSF52096">
    <property type="entry name" value="ClpP/crotonase"/>
    <property type="match status" value="1"/>
</dbReference>
<dbReference type="Proteomes" id="UP000563426">
    <property type="component" value="Unassembled WGS sequence"/>
</dbReference>
<comment type="caution">
    <text evidence="3">The sequence shown here is derived from an EMBL/GenBank/DDBJ whole genome shotgun (WGS) entry which is preliminary data.</text>
</comment>
<dbReference type="GO" id="GO:0006635">
    <property type="term" value="P:fatty acid beta-oxidation"/>
    <property type="evidence" value="ECO:0007669"/>
    <property type="project" value="TreeGrafter"/>
</dbReference>
<evidence type="ECO:0000313" key="4">
    <source>
        <dbReference type="Proteomes" id="UP000563426"/>
    </source>
</evidence>
<dbReference type="CDD" id="cd06558">
    <property type="entry name" value="crotonase-like"/>
    <property type="match status" value="1"/>
</dbReference>
<dbReference type="Pfam" id="PF00378">
    <property type="entry name" value="ECH_1"/>
    <property type="match status" value="1"/>
</dbReference>
<dbReference type="OrthoDB" id="9777711at2"/>
<evidence type="ECO:0000313" key="3">
    <source>
        <dbReference type="EMBL" id="NOK35483.1"/>
    </source>
</evidence>
<keyword evidence="1" id="KW-0443">Lipid metabolism</keyword>
<dbReference type="PANTHER" id="PTHR11941:SF169">
    <property type="entry name" value="(7AS)-7A-METHYL-1,5-DIOXO-2,3,5,6,7,7A-HEXAHYDRO-1H-INDENE-CARBOXYL-COA HYDROLASE"/>
    <property type="match status" value="1"/>
</dbReference>
<accession>A0A7Y4NTN8</accession>
<sequence>MRWRVFARHESRLLFAEVSMESILREELEQGILVLTFNNAGPHNPVNRALERAIIAACRRAEENEAVRAVVLWGGPDRSFSAGGDFKEVKNHVGGAEVKEWIEGTLELYRSVLQLTKPTVAAVDRYAIGIGFQLALVCDWRVGTERCQFVMPELKHGIACSLGSYMLEKSLGRLAMTELIYGCEPVEASTARRMSLLNELSSVPELLSSARAAAARLAAYPQLPLRRTKRFANAGYIEGLREIATQSIAIHSEAFAQKTAQAHFKAVLGTKYTEGGSPASGVVAQQAPASLETQHVGGVAQNDHA</sequence>
<organism evidence="3 4">
    <name type="scientific">Corallococcus exercitus</name>
    <dbReference type="NCBI Taxonomy" id="2316736"/>
    <lineage>
        <taxon>Bacteria</taxon>
        <taxon>Pseudomonadati</taxon>
        <taxon>Myxococcota</taxon>
        <taxon>Myxococcia</taxon>
        <taxon>Myxococcales</taxon>
        <taxon>Cystobacterineae</taxon>
        <taxon>Myxococcaceae</taxon>
        <taxon>Corallococcus</taxon>
    </lineage>
</organism>
<dbReference type="PANTHER" id="PTHR11941">
    <property type="entry name" value="ENOYL-COA HYDRATASE-RELATED"/>
    <property type="match status" value="1"/>
</dbReference>
<dbReference type="RefSeq" id="WP_147441931.1">
    <property type="nucleotide sequence ID" value="NZ_JABFJV010000112.1"/>
</dbReference>
<dbReference type="Gene3D" id="3.90.226.10">
    <property type="entry name" value="2-enoyl-CoA Hydratase, Chain A, domain 1"/>
    <property type="match status" value="1"/>
</dbReference>
<dbReference type="GO" id="GO:0016853">
    <property type="term" value="F:isomerase activity"/>
    <property type="evidence" value="ECO:0007669"/>
    <property type="project" value="UniProtKB-KW"/>
</dbReference>
<reference evidence="3 4" key="1">
    <citation type="submission" date="2020-05" db="EMBL/GenBank/DDBJ databases">
        <authorList>
            <person name="Whitworth D."/>
        </authorList>
    </citation>
    <scope>NUCLEOTIDE SEQUENCE [LARGE SCALE GENOMIC DNA]</scope>
    <source>
        <strain evidence="3 4">AB043B</strain>
    </source>
</reference>
<evidence type="ECO:0000256" key="1">
    <source>
        <dbReference type="ARBA" id="ARBA00023098"/>
    </source>
</evidence>
<name>A0A7Y4NTN8_9BACT</name>